<dbReference type="Proteomes" id="UP000657006">
    <property type="component" value="Unassembled WGS sequence"/>
</dbReference>
<dbReference type="PANTHER" id="PTHR42756:SF1">
    <property type="entry name" value="TRANSCRIPTIONAL REPRESSOR OF EMRAB OPERON"/>
    <property type="match status" value="1"/>
</dbReference>
<organism evidence="5 6">
    <name type="scientific">Bianquea renquensis</name>
    <dbReference type="NCBI Taxonomy" id="2763661"/>
    <lineage>
        <taxon>Bacteria</taxon>
        <taxon>Bacillati</taxon>
        <taxon>Bacillota</taxon>
        <taxon>Clostridia</taxon>
        <taxon>Eubacteriales</taxon>
        <taxon>Bianqueaceae</taxon>
        <taxon>Bianquea</taxon>
    </lineage>
</organism>
<proteinExistence type="predicted"/>
<dbReference type="AlphaFoldDB" id="A0A926I2U4"/>
<feature type="domain" description="HTH marR-type" evidence="4">
    <location>
        <begin position="3"/>
        <end position="138"/>
    </location>
</feature>
<keyword evidence="6" id="KW-1185">Reference proteome</keyword>
<dbReference type="GO" id="GO:0003677">
    <property type="term" value="F:DNA binding"/>
    <property type="evidence" value="ECO:0007669"/>
    <property type="project" value="UniProtKB-KW"/>
</dbReference>
<protein>
    <submittedName>
        <fullName evidence="5">MarR family transcriptional regulator</fullName>
    </submittedName>
</protein>
<name>A0A926I2U4_9FIRM</name>
<dbReference type="GO" id="GO:0003700">
    <property type="term" value="F:DNA-binding transcription factor activity"/>
    <property type="evidence" value="ECO:0007669"/>
    <property type="project" value="InterPro"/>
</dbReference>
<evidence type="ECO:0000256" key="1">
    <source>
        <dbReference type="ARBA" id="ARBA00023015"/>
    </source>
</evidence>
<dbReference type="RefSeq" id="WP_177713956.1">
    <property type="nucleotide sequence ID" value="NZ_JACRSQ010000034.1"/>
</dbReference>
<keyword evidence="2" id="KW-0238">DNA-binding</keyword>
<keyword evidence="1" id="KW-0805">Transcription regulation</keyword>
<dbReference type="SMART" id="SM00347">
    <property type="entry name" value="HTH_MARR"/>
    <property type="match status" value="1"/>
</dbReference>
<evidence type="ECO:0000256" key="2">
    <source>
        <dbReference type="ARBA" id="ARBA00023125"/>
    </source>
</evidence>
<accession>A0A926I2U4</accession>
<dbReference type="PROSITE" id="PS50995">
    <property type="entry name" value="HTH_MARR_2"/>
    <property type="match status" value="1"/>
</dbReference>
<dbReference type="InterPro" id="IPR000835">
    <property type="entry name" value="HTH_MarR-typ"/>
</dbReference>
<dbReference type="EMBL" id="JACRSQ010000034">
    <property type="protein sequence ID" value="MBC8544848.1"/>
    <property type="molecule type" value="Genomic_DNA"/>
</dbReference>
<evidence type="ECO:0000313" key="5">
    <source>
        <dbReference type="EMBL" id="MBC8544848.1"/>
    </source>
</evidence>
<dbReference type="PANTHER" id="PTHR42756">
    <property type="entry name" value="TRANSCRIPTIONAL REGULATOR, MARR"/>
    <property type="match status" value="1"/>
</dbReference>
<comment type="caution">
    <text evidence="5">The sequence shown here is derived from an EMBL/GenBank/DDBJ whole genome shotgun (WGS) entry which is preliminary data.</text>
</comment>
<evidence type="ECO:0000256" key="3">
    <source>
        <dbReference type="ARBA" id="ARBA00023163"/>
    </source>
</evidence>
<dbReference type="PRINTS" id="PR00598">
    <property type="entry name" value="HTHMARR"/>
</dbReference>
<sequence length="156" mass="18064">MKDTMIYQLLCNLQKDLEYMEARELKKSLYHDLSVTELMTICTITNLQNPTMTDIASNLRITLGTLTIAINRLAKKGYVQRKRLDTDRRIVLVQATERGAAAAKVHETFERRAQQKFREALGKEDAALCLDMLRKLQLFYLRPDVQDAMRKGELDK</sequence>
<dbReference type="Gene3D" id="1.10.10.10">
    <property type="entry name" value="Winged helix-like DNA-binding domain superfamily/Winged helix DNA-binding domain"/>
    <property type="match status" value="1"/>
</dbReference>
<dbReference type="InterPro" id="IPR036390">
    <property type="entry name" value="WH_DNA-bd_sf"/>
</dbReference>
<gene>
    <name evidence="5" type="ORF">H8730_14970</name>
</gene>
<keyword evidence="3" id="KW-0804">Transcription</keyword>
<evidence type="ECO:0000313" key="6">
    <source>
        <dbReference type="Proteomes" id="UP000657006"/>
    </source>
</evidence>
<dbReference type="SUPFAM" id="SSF46785">
    <property type="entry name" value="Winged helix' DNA-binding domain"/>
    <property type="match status" value="1"/>
</dbReference>
<reference evidence="5" key="1">
    <citation type="submission" date="2020-08" db="EMBL/GenBank/DDBJ databases">
        <title>Genome public.</title>
        <authorList>
            <person name="Liu C."/>
            <person name="Sun Q."/>
        </authorList>
    </citation>
    <scope>NUCLEOTIDE SEQUENCE</scope>
    <source>
        <strain evidence="5">NSJ-32</strain>
    </source>
</reference>
<dbReference type="InterPro" id="IPR036388">
    <property type="entry name" value="WH-like_DNA-bd_sf"/>
</dbReference>
<dbReference type="Pfam" id="PF01047">
    <property type="entry name" value="MarR"/>
    <property type="match status" value="1"/>
</dbReference>
<evidence type="ECO:0000259" key="4">
    <source>
        <dbReference type="PROSITE" id="PS50995"/>
    </source>
</evidence>